<dbReference type="Pfam" id="PF09839">
    <property type="entry name" value="DUF2066"/>
    <property type="match status" value="1"/>
</dbReference>
<dbReference type="InterPro" id="IPR018642">
    <property type="entry name" value="DUF2066"/>
</dbReference>
<organism evidence="1 2">
    <name type="scientific">Spiribacter salilacus</name>
    <dbReference type="NCBI Taxonomy" id="2664894"/>
    <lineage>
        <taxon>Bacteria</taxon>
        <taxon>Pseudomonadati</taxon>
        <taxon>Pseudomonadota</taxon>
        <taxon>Gammaproteobacteria</taxon>
        <taxon>Chromatiales</taxon>
        <taxon>Ectothiorhodospiraceae</taxon>
        <taxon>Spiribacter</taxon>
    </lineage>
</organism>
<accession>A0A6N7QRQ4</accession>
<dbReference type="Proteomes" id="UP000433788">
    <property type="component" value="Unassembled WGS sequence"/>
</dbReference>
<evidence type="ECO:0000313" key="1">
    <source>
        <dbReference type="EMBL" id="MRH77828.1"/>
    </source>
</evidence>
<comment type="caution">
    <text evidence="1">The sequence shown here is derived from an EMBL/GenBank/DDBJ whole genome shotgun (WGS) entry which is preliminary data.</text>
</comment>
<dbReference type="EMBL" id="WJPP01000002">
    <property type="protein sequence ID" value="MRH77828.1"/>
    <property type="molecule type" value="Genomic_DNA"/>
</dbReference>
<name>A0A6N7QRQ4_9GAMM</name>
<gene>
    <name evidence="1" type="ORF">GH984_03840</name>
</gene>
<reference evidence="1 2" key="1">
    <citation type="submission" date="2019-11" db="EMBL/GenBank/DDBJ databases">
        <authorList>
            <person name="Zhang X.Y."/>
        </authorList>
    </citation>
    <scope>NUCLEOTIDE SEQUENCE [LARGE SCALE GENOMIC DNA]</scope>
    <source>
        <strain evidence="1 2">C176</strain>
    </source>
</reference>
<evidence type="ECO:0000313" key="2">
    <source>
        <dbReference type="Proteomes" id="UP000433788"/>
    </source>
</evidence>
<sequence length="348" mass="39417">MHSWYLKAMNRVMDFARRGIWIVLLIGISWGSATLAEVKIQQDRVEVAVADTSDAERQSATQTAIGAVLMHLTGLQGMAESPLAEVIAADAERYVLNFSYLTEDDDESLWLALRLDRPALRRALVERGMRVWPERRPLVLVWLAEQQGARRELIAAEQTPAWFEALQKQSDALGMRLIFPLLDLEDRNAMSAADVVLGFHDPIREASDRYGAERILLGVIQADEDPQQAAIRWTLLDETMVIQRWQDRGADALITLNRLMRDDFVYRPDLEAHQRLEIAITNVTSLADYQRAVSRLSDVDGVAQIQPMEVAGEQARFSLALSLDPARVRETLERDPQLTAEGDDYRLR</sequence>
<proteinExistence type="predicted"/>
<protein>
    <submittedName>
        <fullName evidence="1">DUF2066 domain-containing protein</fullName>
    </submittedName>
</protein>
<dbReference type="AlphaFoldDB" id="A0A6N7QRQ4"/>
<keyword evidence="2" id="KW-1185">Reference proteome</keyword>